<feature type="domain" description="HTH lacI-type" evidence="4">
    <location>
        <begin position="1"/>
        <end position="53"/>
    </location>
</feature>
<evidence type="ECO:0000313" key="6">
    <source>
        <dbReference type="Proteomes" id="UP000582090"/>
    </source>
</evidence>
<dbReference type="SMART" id="SM00354">
    <property type="entry name" value="HTH_LACI"/>
    <property type="match status" value="1"/>
</dbReference>
<dbReference type="SUPFAM" id="SSF47413">
    <property type="entry name" value="lambda repressor-like DNA-binding domains"/>
    <property type="match status" value="1"/>
</dbReference>
<dbReference type="RefSeq" id="WP_183898591.1">
    <property type="nucleotide sequence ID" value="NZ_JACIDW010000001.1"/>
</dbReference>
<gene>
    <name evidence="5" type="ORF">GGQ67_000509</name>
</gene>
<dbReference type="CDD" id="cd06267">
    <property type="entry name" value="PBP1_LacI_sugar_binding-like"/>
    <property type="match status" value="1"/>
</dbReference>
<sequence length="333" mass="35443">MDDIAARAGVSRGAVSLALRRSPKISEKTTAHILEVAKEMGYRPNVIASRLAAADFSTFGVLVSDLHNPIMADIVDGIVLEASEARIETYLASGFNSADRERAMVESFLSHRVKGIVLLGSLLGESEIRELSRQVPTVAVGRRIGGVDCVSVDDEAGGRIAAEHLMGHSHARMAHIDGGDGAGASLRREAFLRAAANSGCDEVLLLRGDYTQESGYRCARELFAHGQYPTGIFAANDLMALGVLGAAREAGLTAGLDFELIGFDNIAIAAYDYVSLTTISYSRQEMGASARELILGRSIAPDSPFKMVELRPELIVRNSTRKALALAPDAAGE</sequence>
<accession>A0A7W6GAR6</accession>
<evidence type="ECO:0000256" key="3">
    <source>
        <dbReference type="ARBA" id="ARBA00023163"/>
    </source>
</evidence>
<proteinExistence type="predicted"/>
<keyword evidence="2 5" id="KW-0238">DNA-binding</keyword>
<comment type="caution">
    <text evidence="5">The sequence shown here is derived from an EMBL/GenBank/DDBJ whole genome shotgun (WGS) entry which is preliminary data.</text>
</comment>
<dbReference type="Gene3D" id="1.10.260.40">
    <property type="entry name" value="lambda repressor-like DNA-binding domains"/>
    <property type="match status" value="1"/>
</dbReference>
<protein>
    <submittedName>
        <fullName evidence="5">DNA-binding LacI/PurR family transcriptional regulator</fullName>
    </submittedName>
</protein>
<evidence type="ECO:0000313" key="5">
    <source>
        <dbReference type="EMBL" id="MBB3962891.1"/>
    </source>
</evidence>
<dbReference type="PANTHER" id="PTHR30146:SF109">
    <property type="entry name" value="HTH-TYPE TRANSCRIPTIONAL REGULATOR GALS"/>
    <property type="match status" value="1"/>
</dbReference>
<dbReference type="SUPFAM" id="SSF53822">
    <property type="entry name" value="Periplasmic binding protein-like I"/>
    <property type="match status" value="1"/>
</dbReference>
<evidence type="ECO:0000256" key="1">
    <source>
        <dbReference type="ARBA" id="ARBA00023015"/>
    </source>
</evidence>
<dbReference type="EMBL" id="JACIDW010000001">
    <property type="protein sequence ID" value="MBB3962891.1"/>
    <property type="molecule type" value="Genomic_DNA"/>
</dbReference>
<keyword evidence="3" id="KW-0804">Transcription</keyword>
<dbReference type="InterPro" id="IPR046335">
    <property type="entry name" value="LacI/GalR-like_sensor"/>
</dbReference>
<dbReference type="Pfam" id="PF13377">
    <property type="entry name" value="Peripla_BP_3"/>
    <property type="match status" value="1"/>
</dbReference>
<dbReference type="PANTHER" id="PTHR30146">
    <property type="entry name" value="LACI-RELATED TRANSCRIPTIONAL REPRESSOR"/>
    <property type="match status" value="1"/>
</dbReference>
<dbReference type="CDD" id="cd01392">
    <property type="entry name" value="HTH_LacI"/>
    <property type="match status" value="1"/>
</dbReference>
<dbReference type="GO" id="GO:0000976">
    <property type="term" value="F:transcription cis-regulatory region binding"/>
    <property type="evidence" value="ECO:0007669"/>
    <property type="project" value="TreeGrafter"/>
</dbReference>
<dbReference type="InterPro" id="IPR000843">
    <property type="entry name" value="HTH_LacI"/>
</dbReference>
<keyword evidence="6" id="KW-1185">Reference proteome</keyword>
<dbReference type="Proteomes" id="UP000582090">
    <property type="component" value="Unassembled WGS sequence"/>
</dbReference>
<name>A0A7W6GAR6_9HYPH</name>
<organism evidence="5 6">
    <name type="scientific">Rhizobium metallidurans</name>
    <dbReference type="NCBI Taxonomy" id="1265931"/>
    <lineage>
        <taxon>Bacteria</taxon>
        <taxon>Pseudomonadati</taxon>
        <taxon>Pseudomonadota</taxon>
        <taxon>Alphaproteobacteria</taxon>
        <taxon>Hyphomicrobiales</taxon>
        <taxon>Rhizobiaceae</taxon>
        <taxon>Rhizobium/Agrobacterium group</taxon>
        <taxon>Rhizobium</taxon>
    </lineage>
</organism>
<reference evidence="5 6" key="1">
    <citation type="submission" date="2020-08" db="EMBL/GenBank/DDBJ databases">
        <title>Genomic Encyclopedia of Type Strains, Phase IV (KMG-IV): sequencing the most valuable type-strain genomes for metagenomic binning, comparative biology and taxonomic classification.</title>
        <authorList>
            <person name="Goeker M."/>
        </authorList>
    </citation>
    <scope>NUCLEOTIDE SEQUENCE [LARGE SCALE GENOMIC DNA]</scope>
    <source>
        <strain evidence="5 6">DSM 26575</strain>
    </source>
</reference>
<dbReference type="AlphaFoldDB" id="A0A7W6GAR6"/>
<evidence type="ECO:0000256" key="2">
    <source>
        <dbReference type="ARBA" id="ARBA00023125"/>
    </source>
</evidence>
<evidence type="ECO:0000259" key="4">
    <source>
        <dbReference type="PROSITE" id="PS50932"/>
    </source>
</evidence>
<dbReference type="InterPro" id="IPR010982">
    <property type="entry name" value="Lambda_DNA-bd_dom_sf"/>
</dbReference>
<keyword evidence="1" id="KW-0805">Transcription regulation</keyword>
<dbReference type="Gene3D" id="3.40.50.2300">
    <property type="match status" value="2"/>
</dbReference>
<dbReference type="InterPro" id="IPR028082">
    <property type="entry name" value="Peripla_BP_I"/>
</dbReference>
<dbReference type="PROSITE" id="PS50932">
    <property type="entry name" value="HTH_LACI_2"/>
    <property type="match status" value="1"/>
</dbReference>
<dbReference type="Pfam" id="PF00356">
    <property type="entry name" value="LacI"/>
    <property type="match status" value="1"/>
</dbReference>
<dbReference type="GO" id="GO:0003700">
    <property type="term" value="F:DNA-binding transcription factor activity"/>
    <property type="evidence" value="ECO:0007669"/>
    <property type="project" value="TreeGrafter"/>
</dbReference>